<accession>G7E2D4</accession>
<dbReference type="HOGENOM" id="CLU_647619_0_0_1"/>
<reference evidence="2 3" key="2">
    <citation type="journal article" date="2012" name="Open Biol.">
        <title>Characteristics of nucleosomes and linker DNA regions on the genome of the basidiomycete Mixia osmundae revealed by mono- and dinucleosome mapping.</title>
        <authorList>
            <person name="Nishida H."/>
            <person name="Kondo S."/>
            <person name="Matsumoto T."/>
            <person name="Suzuki Y."/>
            <person name="Yoshikawa H."/>
            <person name="Taylor T.D."/>
            <person name="Sugiyama J."/>
        </authorList>
    </citation>
    <scope>NUCLEOTIDE SEQUENCE [LARGE SCALE GENOMIC DNA]</scope>
    <source>
        <strain evidence="3">CBS 9802 / IAM 14324 / JCM 22182 / KY 12970</strain>
    </source>
</reference>
<dbReference type="GO" id="GO:0005739">
    <property type="term" value="C:mitochondrion"/>
    <property type="evidence" value="ECO:0007669"/>
    <property type="project" value="TreeGrafter"/>
</dbReference>
<dbReference type="AlphaFoldDB" id="G7E2D4"/>
<dbReference type="PANTHER" id="PTHR42943">
    <property type="entry name" value="GLUTATHIONE S-TRANSFERASE KAPPA"/>
    <property type="match status" value="1"/>
</dbReference>
<feature type="domain" description="DSBA-like thioredoxin" evidence="1">
    <location>
        <begin position="6"/>
        <end position="205"/>
    </location>
</feature>
<dbReference type="Pfam" id="PF01323">
    <property type="entry name" value="DSBA"/>
    <property type="match status" value="2"/>
</dbReference>
<dbReference type="GO" id="GO:0005777">
    <property type="term" value="C:peroxisome"/>
    <property type="evidence" value="ECO:0007669"/>
    <property type="project" value="TreeGrafter"/>
</dbReference>
<feature type="domain" description="DSBA-like thioredoxin" evidence="1">
    <location>
        <begin position="238"/>
        <end position="442"/>
    </location>
</feature>
<evidence type="ECO:0000313" key="2">
    <source>
        <dbReference type="EMBL" id="GAA96994.1"/>
    </source>
</evidence>
<dbReference type="Gene3D" id="3.40.30.10">
    <property type="entry name" value="Glutaredoxin"/>
    <property type="match status" value="2"/>
</dbReference>
<dbReference type="Proteomes" id="UP000009131">
    <property type="component" value="Unassembled WGS sequence"/>
</dbReference>
<dbReference type="EMBL" id="BABT02000110">
    <property type="protein sequence ID" value="GAA96994.1"/>
    <property type="molecule type" value="Genomic_DNA"/>
</dbReference>
<evidence type="ECO:0000313" key="3">
    <source>
        <dbReference type="Proteomes" id="UP000009131"/>
    </source>
</evidence>
<dbReference type="eggNOG" id="ENOG502RG41">
    <property type="taxonomic scope" value="Eukaryota"/>
</dbReference>
<dbReference type="OMA" id="FYWADKF"/>
<dbReference type="InterPro" id="IPR036249">
    <property type="entry name" value="Thioredoxin-like_sf"/>
</dbReference>
<dbReference type="InterPro" id="IPR001853">
    <property type="entry name" value="DSBA-like_thioredoxin_dom"/>
</dbReference>
<dbReference type="SUPFAM" id="SSF52833">
    <property type="entry name" value="Thioredoxin-like"/>
    <property type="match status" value="2"/>
</dbReference>
<name>G7E2D4_MIXOS</name>
<dbReference type="GO" id="GO:0004364">
    <property type="term" value="F:glutathione transferase activity"/>
    <property type="evidence" value="ECO:0007669"/>
    <property type="project" value="TreeGrafter"/>
</dbReference>
<sequence>MADALFYFDISCPYALIASTRVEDVAKFTQATIEWRPVLLGGLYQLTSAAQGAAGSASDAMPPARRAWAAHDLERELSRYQLDVRWPAKHPMKTVDAMRLLCAVPSAHRIGLAKALYRAYWMDMQDVTSHSVLLRIARRTGLSREVLGFPLDESIFATTQWADDLRSNTQEAFEHGAFGVPTFWLQKEEKMLFGQDRLCLLEAHLSARQRNGDLESVKHINRLMPRCLRTAPENRQRTLKFWFDFSSPWSFLGYTQLQRVKRELGDSLKIEMKPFLLGALFKAVGTPVVPSQVAMPHKAAYMRQDLQDWAEYWSACSAQTYPPLPPVKLAWPDEFPIRSVIALRVALLEPAVIDCIYRAGWSHNRNISTAAGLLEVLNDAGFPGQILLDAVTTGDRAESLKAALRTNTDEAVALGFCGAPTFQIDEHLVWGQDRINVVQDLLSGWSPEKSRLKATVGAFRTSINTTDNQADAIVP</sequence>
<dbReference type="InterPro" id="IPR051924">
    <property type="entry name" value="GST_Kappa/NadH"/>
</dbReference>
<dbReference type="OrthoDB" id="4664297at2759"/>
<dbReference type="PANTHER" id="PTHR42943:SF2">
    <property type="entry name" value="GLUTATHIONE S-TRANSFERASE KAPPA 1"/>
    <property type="match status" value="1"/>
</dbReference>
<gene>
    <name evidence="2" type="primary">Mo03667</name>
    <name evidence="2" type="ORF">E5Q_03667</name>
</gene>
<dbReference type="GO" id="GO:0006749">
    <property type="term" value="P:glutathione metabolic process"/>
    <property type="evidence" value="ECO:0007669"/>
    <property type="project" value="TreeGrafter"/>
</dbReference>
<comment type="caution">
    <text evidence="2">The sequence shown here is derived from an EMBL/GenBank/DDBJ whole genome shotgun (WGS) entry which is preliminary data.</text>
</comment>
<dbReference type="RefSeq" id="XP_014565434.1">
    <property type="nucleotide sequence ID" value="XM_014709948.1"/>
</dbReference>
<reference evidence="2 3" key="1">
    <citation type="journal article" date="2011" name="J. Gen. Appl. Microbiol.">
        <title>Draft genome sequencing of the enigmatic basidiomycete Mixia osmundae.</title>
        <authorList>
            <person name="Nishida H."/>
            <person name="Nagatsuka Y."/>
            <person name="Sugiyama J."/>
        </authorList>
    </citation>
    <scope>NUCLEOTIDE SEQUENCE [LARGE SCALE GENOMIC DNA]</scope>
    <source>
        <strain evidence="3">CBS 9802 / IAM 14324 / JCM 22182 / KY 12970</strain>
    </source>
</reference>
<dbReference type="GO" id="GO:0004602">
    <property type="term" value="F:glutathione peroxidase activity"/>
    <property type="evidence" value="ECO:0007669"/>
    <property type="project" value="TreeGrafter"/>
</dbReference>
<proteinExistence type="predicted"/>
<keyword evidence="3" id="KW-1185">Reference proteome</keyword>
<organism evidence="2 3">
    <name type="scientific">Mixia osmundae (strain CBS 9802 / IAM 14324 / JCM 22182 / KY 12970)</name>
    <dbReference type="NCBI Taxonomy" id="764103"/>
    <lineage>
        <taxon>Eukaryota</taxon>
        <taxon>Fungi</taxon>
        <taxon>Dikarya</taxon>
        <taxon>Basidiomycota</taxon>
        <taxon>Pucciniomycotina</taxon>
        <taxon>Mixiomycetes</taxon>
        <taxon>Mixiales</taxon>
        <taxon>Mixiaceae</taxon>
        <taxon>Mixia</taxon>
    </lineage>
</organism>
<evidence type="ECO:0000259" key="1">
    <source>
        <dbReference type="Pfam" id="PF01323"/>
    </source>
</evidence>
<protein>
    <recommendedName>
        <fullName evidence="1">DSBA-like thioredoxin domain-containing protein</fullName>
    </recommendedName>
</protein>
<dbReference type="STRING" id="764103.G7E2D4"/>
<dbReference type="InParanoid" id="G7E2D4"/>